<dbReference type="InterPro" id="IPR011785">
    <property type="entry name" value="Tscrpt_reg_PpsR-CrtJ"/>
</dbReference>
<dbReference type="AlphaFoldDB" id="A0A7V7PQB8"/>
<dbReference type="Pfam" id="PF13188">
    <property type="entry name" value="PAS_8"/>
    <property type="match status" value="2"/>
</dbReference>
<dbReference type="Pfam" id="PF02954">
    <property type="entry name" value="HTH_8"/>
    <property type="match status" value="1"/>
</dbReference>
<organism evidence="2 3">
    <name type="scientific">Plantimonas leprariae</name>
    <dbReference type="NCBI Taxonomy" id="2615207"/>
    <lineage>
        <taxon>Bacteria</taxon>
        <taxon>Pseudomonadati</taxon>
        <taxon>Pseudomonadota</taxon>
        <taxon>Alphaproteobacteria</taxon>
        <taxon>Hyphomicrobiales</taxon>
        <taxon>Aurantimonadaceae</taxon>
        <taxon>Plantimonas</taxon>
    </lineage>
</organism>
<reference evidence="2 3" key="1">
    <citation type="submission" date="2019-09" db="EMBL/GenBank/DDBJ databases">
        <title>YIM 132180 draft genome.</title>
        <authorList>
            <person name="Zhang K."/>
        </authorList>
    </citation>
    <scope>NUCLEOTIDE SEQUENCE [LARGE SCALE GENOMIC DNA]</scope>
    <source>
        <strain evidence="2 3">YIM 132180</strain>
    </source>
</reference>
<evidence type="ECO:0000313" key="3">
    <source>
        <dbReference type="Proteomes" id="UP000432089"/>
    </source>
</evidence>
<gene>
    <name evidence="2" type="primary">ppsR</name>
    <name evidence="2" type="ORF">F6X38_09195</name>
</gene>
<keyword evidence="3" id="KW-1185">Reference proteome</keyword>
<dbReference type="InterPro" id="IPR002197">
    <property type="entry name" value="HTH_Fis"/>
</dbReference>
<dbReference type="Proteomes" id="UP000432089">
    <property type="component" value="Unassembled WGS sequence"/>
</dbReference>
<dbReference type="InterPro" id="IPR009057">
    <property type="entry name" value="Homeodomain-like_sf"/>
</dbReference>
<dbReference type="SUPFAM" id="SSF55785">
    <property type="entry name" value="PYP-like sensor domain (PAS domain)"/>
    <property type="match status" value="2"/>
</dbReference>
<evidence type="ECO:0000313" key="2">
    <source>
        <dbReference type="EMBL" id="KAB0680341.1"/>
    </source>
</evidence>
<dbReference type="Gene3D" id="3.30.450.20">
    <property type="entry name" value="PAS domain"/>
    <property type="match status" value="3"/>
</dbReference>
<accession>A0A7V7PQB8</accession>
<sequence>MFAGLDAEAATALAMGNSDVAVVLSPSGHVLDVAFRDGALAAWAIEAWVGKPWRDTVTPESREKIDGLLASLSEGSPTRPRQVNHPAADRTDLPVSYRVVAFANSPNRIAFGTDLRPMAEMQQRLVTAQVEMEDDYRKLRDVEARYRIVFHLAAEPMLIVEGQTLRVLEANEGAIEMLGRRPEKLIGLPATSIFSKLDQAAAAESLRGIEARGRADAFDARQAATQERLFVRAIPFRMSGRTNLLLRLGREEPVAQGRAGADDAMAELVRAIPDGLIVLDEKNNIVDANPAFLDLIRVMTFDRIEDRAVDNWLGGSSVDVQVLMANLREHGVMRRFASVVRDDLGGGGPIEVSAARFSGRQGPLFGLAIREVSNVQPIHPGFVVNRPDTGLQLTELVGRVPLKDVVRDTADVIEKLCIEAALRLTENNRASAADMLGLSRQSLYLKMKRYNIADVDGAGTDD</sequence>
<dbReference type="SMART" id="SM00091">
    <property type="entry name" value="PAS"/>
    <property type="match status" value="2"/>
</dbReference>
<dbReference type="EMBL" id="VZDO01000005">
    <property type="protein sequence ID" value="KAB0680341.1"/>
    <property type="molecule type" value="Genomic_DNA"/>
</dbReference>
<comment type="caution">
    <text evidence="2">The sequence shown here is derived from an EMBL/GenBank/DDBJ whole genome shotgun (WGS) entry which is preliminary data.</text>
</comment>
<name>A0A7V7PQB8_9HYPH</name>
<dbReference type="Gene3D" id="1.10.10.60">
    <property type="entry name" value="Homeodomain-like"/>
    <property type="match status" value="1"/>
</dbReference>
<dbReference type="InterPro" id="IPR035965">
    <property type="entry name" value="PAS-like_dom_sf"/>
</dbReference>
<dbReference type="Gene3D" id="1.20.5.430">
    <property type="match status" value="1"/>
</dbReference>
<dbReference type="InterPro" id="IPR000014">
    <property type="entry name" value="PAS"/>
</dbReference>
<proteinExistence type="predicted"/>
<dbReference type="PROSITE" id="PS50112">
    <property type="entry name" value="PAS"/>
    <property type="match status" value="1"/>
</dbReference>
<evidence type="ECO:0000259" key="1">
    <source>
        <dbReference type="PROSITE" id="PS50112"/>
    </source>
</evidence>
<dbReference type="PRINTS" id="PR01590">
    <property type="entry name" value="HTHFIS"/>
</dbReference>
<feature type="domain" description="PAS" evidence="1">
    <location>
        <begin position="142"/>
        <end position="187"/>
    </location>
</feature>
<dbReference type="NCBIfam" id="TIGR02040">
    <property type="entry name" value="PpsR-CrtJ"/>
    <property type="match status" value="1"/>
</dbReference>
<dbReference type="GO" id="GO:0043565">
    <property type="term" value="F:sequence-specific DNA binding"/>
    <property type="evidence" value="ECO:0007669"/>
    <property type="project" value="InterPro"/>
</dbReference>
<dbReference type="RefSeq" id="WP_150969414.1">
    <property type="nucleotide sequence ID" value="NZ_VZDO01000005.1"/>
</dbReference>
<protein>
    <submittedName>
        <fullName evidence="2">Transcriptional regulator PpsR</fullName>
    </submittedName>
</protein>
<dbReference type="SUPFAM" id="SSF46689">
    <property type="entry name" value="Homeodomain-like"/>
    <property type="match status" value="1"/>
</dbReference>
<dbReference type="CDD" id="cd00130">
    <property type="entry name" value="PAS"/>
    <property type="match status" value="1"/>
</dbReference>